<accession>A0A3P8ECA4</accession>
<protein>
    <submittedName>
        <fullName evidence="6">ABC transporter domain-containing protein</fullName>
    </submittedName>
</protein>
<sequence>MGKLVTWHHRSARAACSRLVRAAFDVLRSRGEVCRPLTPFSSSGWLPWGLAPDTHFVHCGQERQVLVLLGRNDSGKTTLLDVISGSIKPTTVKIRGMSTEKSLSACRTMIGYCRASTDFFHDLTVEDHYWFFYLLKRGCSGFWCEEAVELMAQLEIGKLSGRVERILSHDYISHWSMEYPWVVGGVVIENSSSEYNSLLLYMASVVLTCSFADLLVNERVTRFRHQIMGFCPQADILPSYLTCRQILVFMAAINGYRYPQKKADESLREMNMTSKADVLFSKCRLVI</sequence>
<keyword evidence="2" id="KW-0677">Repeat</keyword>
<dbReference type="GO" id="GO:0140359">
    <property type="term" value="F:ABC-type transporter activity"/>
    <property type="evidence" value="ECO:0007669"/>
    <property type="project" value="InterPro"/>
</dbReference>
<dbReference type="InterPro" id="IPR027417">
    <property type="entry name" value="P-loop_NTPase"/>
</dbReference>
<dbReference type="GO" id="GO:0016020">
    <property type="term" value="C:membrane"/>
    <property type="evidence" value="ECO:0007669"/>
    <property type="project" value="InterPro"/>
</dbReference>
<dbReference type="InterPro" id="IPR026082">
    <property type="entry name" value="ABCA"/>
</dbReference>
<evidence type="ECO:0000256" key="1">
    <source>
        <dbReference type="ARBA" id="ARBA00022448"/>
    </source>
</evidence>
<dbReference type="PANTHER" id="PTHR19229">
    <property type="entry name" value="ATP-BINDING CASSETTE TRANSPORTER SUBFAMILY A ABCA"/>
    <property type="match status" value="1"/>
</dbReference>
<dbReference type="InterPro" id="IPR003439">
    <property type="entry name" value="ABC_transporter-like_ATP-bd"/>
</dbReference>
<evidence type="ECO:0000256" key="2">
    <source>
        <dbReference type="ARBA" id="ARBA00022737"/>
    </source>
</evidence>
<evidence type="ECO:0000259" key="3">
    <source>
        <dbReference type="Pfam" id="PF00005"/>
    </source>
</evidence>
<gene>
    <name evidence="4" type="ORF">HPBE_LOCUS16053</name>
</gene>
<dbReference type="PANTHER" id="PTHR19229:SF36">
    <property type="entry name" value="ATP-BINDING CASSETTE SUB-FAMILY A MEMBER 2"/>
    <property type="match status" value="1"/>
</dbReference>
<proteinExistence type="predicted"/>
<dbReference type="GO" id="GO:0005319">
    <property type="term" value="F:lipid transporter activity"/>
    <property type="evidence" value="ECO:0007669"/>
    <property type="project" value="TreeGrafter"/>
</dbReference>
<reference evidence="6" key="2">
    <citation type="submission" date="2019-09" db="UniProtKB">
        <authorList>
            <consortium name="WormBaseParasite"/>
        </authorList>
    </citation>
    <scope>IDENTIFICATION</scope>
</reference>
<dbReference type="GO" id="GO:0016887">
    <property type="term" value="F:ATP hydrolysis activity"/>
    <property type="evidence" value="ECO:0007669"/>
    <property type="project" value="InterPro"/>
</dbReference>
<dbReference type="WBParaSite" id="HPBE_0001605401-mRNA-1">
    <property type="protein sequence ID" value="HPBE_0001605401-mRNA-1"/>
    <property type="gene ID" value="HPBE_0001605401"/>
</dbReference>
<dbReference type="EMBL" id="UZAH01029196">
    <property type="protein sequence ID" value="VDP04786.1"/>
    <property type="molecule type" value="Genomic_DNA"/>
</dbReference>
<dbReference type="GO" id="GO:0005524">
    <property type="term" value="F:ATP binding"/>
    <property type="evidence" value="ECO:0007669"/>
    <property type="project" value="InterPro"/>
</dbReference>
<dbReference type="Gene3D" id="3.40.50.300">
    <property type="entry name" value="P-loop containing nucleotide triphosphate hydrolases"/>
    <property type="match status" value="1"/>
</dbReference>
<dbReference type="AlphaFoldDB" id="A0A3P8ECA4"/>
<keyword evidence="5" id="KW-1185">Reference proteome</keyword>
<dbReference type="Pfam" id="PF00005">
    <property type="entry name" value="ABC_tran"/>
    <property type="match status" value="1"/>
</dbReference>
<name>A0A3P8ECA4_HELPZ</name>
<organism evidence="4">
    <name type="scientific">Heligmosomoides polygyrus</name>
    <name type="common">Parasitic roundworm</name>
    <dbReference type="NCBI Taxonomy" id="6339"/>
    <lineage>
        <taxon>Eukaryota</taxon>
        <taxon>Metazoa</taxon>
        <taxon>Ecdysozoa</taxon>
        <taxon>Nematoda</taxon>
        <taxon>Chromadorea</taxon>
        <taxon>Rhabditida</taxon>
        <taxon>Rhabditina</taxon>
        <taxon>Rhabditomorpha</taxon>
        <taxon>Strongyloidea</taxon>
        <taxon>Heligmosomidae</taxon>
        <taxon>Heligmosomoides</taxon>
    </lineage>
</organism>
<dbReference type="SUPFAM" id="SSF52540">
    <property type="entry name" value="P-loop containing nucleoside triphosphate hydrolases"/>
    <property type="match status" value="1"/>
</dbReference>
<dbReference type="Proteomes" id="UP000050761">
    <property type="component" value="Unassembled WGS sequence"/>
</dbReference>
<feature type="domain" description="ABC transporter" evidence="3">
    <location>
        <begin position="62"/>
        <end position="157"/>
    </location>
</feature>
<keyword evidence="1" id="KW-0813">Transport</keyword>
<evidence type="ECO:0000313" key="5">
    <source>
        <dbReference type="Proteomes" id="UP000050761"/>
    </source>
</evidence>
<evidence type="ECO:0000313" key="4">
    <source>
        <dbReference type="EMBL" id="VDP04786.1"/>
    </source>
</evidence>
<dbReference type="OrthoDB" id="5828202at2759"/>
<evidence type="ECO:0000313" key="6">
    <source>
        <dbReference type="WBParaSite" id="HPBE_0001605401-mRNA-1"/>
    </source>
</evidence>
<reference evidence="4 5" key="1">
    <citation type="submission" date="2018-11" db="EMBL/GenBank/DDBJ databases">
        <authorList>
            <consortium name="Pathogen Informatics"/>
        </authorList>
    </citation>
    <scope>NUCLEOTIDE SEQUENCE [LARGE SCALE GENOMIC DNA]</scope>
</reference>